<accession>A0A397B9Y3</accession>
<evidence type="ECO:0000256" key="1">
    <source>
        <dbReference type="SAM" id="Phobius"/>
    </source>
</evidence>
<dbReference type="Proteomes" id="UP000265427">
    <property type="component" value="Unassembled WGS sequence"/>
</dbReference>
<name>A0A397B9Y3_APHAT</name>
<evidence type="ECO:0000313" key="4">
    <source>
        <dbReference type="Proteomes" id="UP000265427"/>
    </source>
</evidence>
<keyword evidence="1" id="KW-0812">Transmembrane</keyword>
<dbReference type="InterPro" id="IPR012493">
    <property type="entry name" value="Renin_rcpt"/>
</dbReference>
<organism evidence="3 4">
    <name type="scientific">Aphanomyces astaci</name>
    <name type="common">Crayfish plague agent</name>
    <dbReference type="NCBI Taxonomy" id="112090"/>
    <lineage>
        <taxon>Eukaryota</taxon>
        <taxon>Sar</taxon>
        <taxon>Stramenopiles</taxon>
        <taxon>Oomycota</taxon>
        <taxon>Saprolegniomycetes</taxon>
        <taxon>Saprolegniales</taxon>
        <taxon>Verrucalvaceae</taxon>
        <taxon>Aphanomyces</taxon>
    </lineage>
</organism>
<feature type="chain" id="PRO_5017227492" evidence="2">
    <location>
        <begin position="18"/>
        <end position="346"/>
    </location>
</feature>
<keyword evidence="1" id="KW-0472">Membrane</keyword>
<protein>
    <submittedName>
        <fullName evidence="3">Uncharacterized protein</fullName>
    </submittedName>
</protein>
<reference evidence="3 4" key="1">
    <citation type="submission" date="2018-08" db="EMBL/GenBank/DDBJ databases">
        <title>Aphanomyces genome sequencing and annotation.</title>
        <authorList>
            <person name="Minardi D."/>
            <person name="Oidtmann B."/>
            <person name="Van Der Giezen M."/>
            <person name="Studholme D.J."/>
        </authorList>
    </citation>
    <scope>NUCLEOTIDE SEQUENCE [LARGE SCALE GENOMIC DNA]</scope>
    <source>
        <strain evidence="3 4">Kv</strain>
    </source>
</reference>
<dbReference type="GO" id="GO:0009897">
    <property type="term" value="C:external side of plasma membrane"/>
    <property type="evidence" value="ECO:0007669"/>
    <property type="project" value="TreeGrafter"/>
</dbReference>
<dbReference type="PANTHER" id="PTHR13351:SF1">
    <property type="entry name" value="RENIN RECEPTOR"/>
    <property type="match status" value="1"/>
</dbReference>
<proteinExistence type="predicted"/>
<dbReference type="AlphaFoldDB" id="A0A397B9Y3"/>
<dbReference type="GO" id="GO:0038023">
    <property type="term" value="F:signaling receptor activity"/>
    <property type="evidence" value="ECO:0007669"/>
    <property type="project" value="InterPro"/>
</dbReference>
<keyword evidence="2" id="KW-0732">Signal</keyword>
<dbReference type="EMBL" id="QUSZ01004265">
    <property type="protein sequence ID" value="RHY15156.1"/>
    <property type="molecule type" value="Genomic_DNA"/>
</dbReference>
<dbReference type="PANTHER" id="PTHR13351">
    <property type="entry name" value="RENIN RECEPTOR"/>
    <property type="match status" value="1"/>
</dbReference>
<feature type="transmembrane region" description="Helical" evidence="1">
    <location>
        <begin position="302"/>
        <end position="324"/>
    </location>
</feature>
<keyword evidence="1" id="KW-1133">Transmembrane helix</keyword>
<evidence type="ECO:0000313" key="3">
    <source>
        <dbReference type="EMBL" id="RHY15156.1"/>
    </source>
</evidence>
<evidence type="ECO:0000256" key="2">
    <source>
        <dbReference type="SAM" id="SignalP"/>
    </source>
</evidence>
<feature type="signal peptide" evidence="2">
    <location>
        <begin position="1"/>
        <end position="17"/>
    </location>
</feature>
<gene>
    <name evidence="3" type="ORF">DYB36_005193</name>
</gene>
<comment type="caution">
    <text evidence="3">The sequence shown here is derived from an EMBL/GenBank/DDBJ whole genome shotgun (WGS) entry which is preliminary data.</text>
</comment>
<sequence length="346" mass="37126">MMKPTALLMALAALVSSSEVLIKFSESNLVKGSEVKSSADASTMSLTRLAMESLALPLAVVSQTDQFPVVADLFAHTNAFGFIVLENAATNVNVEKGDYAFQKTVNLQEASLSQLPHLVNAMAEGLKQKHADNVVACIGELCSLTNEALLAAIPASSSKEDGIWSSLDLLDRENDADTKFVQELANVHRIVETIQTHPREAHTKGIYVASIADLSALDPSKQASAQSAIQSSVEEFQAALKAKYGQVGFQIVKLSRSIQVDPKELTAFVRQLSQNGVALAANGTNGTLPTPLTMENIAEYQVILWTSVLLVSIAFFAVTVMGSIDASRDNLLYAKFLTDPNGRKND</sequence>